<feature type="transmembrane region" description="Helical" evidence="8">
    <location>
        <begin position="133"/>
        <end position="155"/>
    </location>
</feature>
<comment type="subcellular location">
    <subcellularLocation>
        <location evidence="8">Cell inner membrane</location>
        <topology evidence="8">Multi-pass membrane protein</topology>
    </subcellularLocation>
    <subcellularLocation>
        <location evidence="1">Cell membrane</location>
        <topology evidence="1">Multi-pass membrane protein</topology>
    </subcellularLocation>
</comment>
<dbReference type="SUPFAM" id="SSF103473">
    <property type="entry name" value="MFS general substrate transporter"/>
    <property type="match status" value="1"/>
</dbReference>
<evidence type="ECO:0000313" key="13">
    <source>
        <dbReference type="Proteomes" id="UP000250928"/>
    </source>
</evidence>
<dbReference type="CDD" id="cd17320">
    <property type="entry name" value="MFS_MdfA_MDR_like"/>
    <property type="match status" value="1"/>
</dbReference>
<keyword evidence="6 8" id="KW-1133">Transmembrane helix</keyword>
<dbReference type="FunFam" id="1.20.1720.10:FF:000005">
    <property type="entry name" value="Bcr/CflA family efflux transporter"/>
    <property type="match status" value="1"/>
</dbReference>
<feature type="transmembrane region" description="Helical" evidence="8">
    <location>
        <begin position="75"/>
        <end position="94"/>
    </location>
</feature>
<gene>
    <name evidence="10" type="ORF">B0D84_05425</name>
    <name evidence="11" type="ORF">C3L24_13545</name>
</gene>
<dbReference type="InterPro" id="IPR036259">
    <property type="entry name" value="MFS_trans_sf"/>
</dbReference>
<dbReference type="GO" id="GO:0005886">
    <property type="term" value="C:plasma membrane"/>
    <property type="evidence" value="ECO:0007669"/>
    <property type="project" value="UniProtKB-SubCell"/>
</dbReference>
<dbReference type="InterPro" id="IPR020846">
    <property type="entry name" value="MFS_dom"/>
</dbReference>
<dbReference type="AlphaFoldDB" id="A0A657PLZ7"/>
<name>A0A657PLZ7_9GAMM</name>
<dbReference type="NCBIfam" id="TIGR00710">
    <property type="entry name" value="efflux_Bcr_CflA"/>
    <property type="match status" value="1"/>
</dbReference>
<keyword evidence="4" id="KW-1003">Cell membrane</keyword>
<evidence type="ECO:0000313" key="10">
    <source>
        <dbReference type="EMBL" id="OQX32903.1"/>
    </source>
</evidence>
<dbReference type="EMBL" id="MUIE01000354">
    <property type="protein sequence ID" value="OQX32903.1"/>
    <property type="molecule type" value="Genomic_DNA"/>
</dbReference>
<accession>A0A657PLZ7</accession>
<dbReference type="Gene3D" id="1.20.1720.10">
    <property type="entry name" value="Multidrug resistance protein D"/>
    <property type="match status" value="1"/>
</dbReference>
<feature type="transmembrane region" description="Helical" evidence="8">
    <location>
        <begin position="366"/>
        <end position="384"/>
    </location>
</feature>
<feature type="domain" description="Major facilitator superfamily (MFS) profile" evidence="9">
    <location>
        <begin position="9"/>
        <end position="391"/>
    </location>
</feature>
<reference evidence="10 12" key="1">
    <citation type="submission" date="2017-02" db="EMBL/GenBank/DDBJ databases">
        <title>Novel co-symbiosis in the unique lucinid bivalve Phacoides pectinatus.</title>
        <authorList>
            <person name="Lim S.J."/>
            <person name="Davis B.G."/>
            <person name="Gill D.E."/>
            <person name="Engel A.S."/>
            <person name="Anderson L.C."/>
            <person name="Campbell B.J."/>
        </authorList>
    </citation>
    <scope>NUCLEOTIDE SEQUENCE [LARGE SCALE GENOMIC DNA]</scope>
    <source>
        <strain evidence="10">LUC13016_P6</strain>
    </source>
</reference>
<evidence type="ECO:0000256" key="2">
    <source>
        <dbReference type="ARBA" id="ARBA00006236"/>
    </source>
</evidence>
<dbReference type="InterPro" id="IPR001958">
    <property type="entry name" value="Tet-R_TetA/multi-R_MdtG-like"/>
</dbReference>
<organism evidence="10 12">
    <name type="scientific">Candidatus Sedimenticola endophacoides</name>
    <dbReference type="NCBI Taxonomy" id="2548426"/>
    <lineage>
        <taxon>Bacteria</taxon>
        <taxon>Pseudomonadati</taxon>
        <taxon>Pseudomonadota</taxon>
        <taxon>Gammaproteobacteria</taxon>
        <taxon>Chromatiales</taxon>
        <taxon>Sedimenticolaceae</taxon>
        <taxon>Sedimenticola</taxon>
    </lineage>
</organism>
<dbReference type="GO" id="GO:0042910">
    <property type="term" value="F:xenobiotic transmembrane transporter activity"/>
    <property type="evidence" value="ECO:0007669"/>
    <property type="project" value="InterPro"/>
</dbReference>
<dbReference type="PANTHER" id="PTHR23502:SF132">
    <property type="entry name" value="POLYAMINE TRANSPORTER 2-RELATED"/>
    <property type="match status" value="1"/>
</dbReference>
<feature type="transmembrane region" description="Helical" evidence="8">
    <location>
        <begin position="246"/>
        <end position="264"/>
    </location>
</feature>
<evidence type="ECO:0000313" key="11">
    <source>
        <dbReference type="EMBL" id="PUD98027.1"/>
    </source>
</evidence>
<evidence type="ECO:0000256" key="8">
    <source>
        <dbReference type="RuleBase" id="RU365088"/>
    </source>
</evidence>
<evidence type="ECO:0000313" key="12">
    <source>
        <dbReference type="Proteomes" id="UP000243361"/>
    </source>
</evidence>
<evidence type="ECO:0000256" key="3">
    <source>
        <dbReference type="ARBA" id="ARBA00022448"/>
    </source>
</evidence>
<keyword evidence="7 8" id="KW-0472">Membrane</keyword>
<dbReference type="GO" id="GO:1990961">
    <property type="term" value="P:xenobiotic detoxification by transmembrane export across the plasma membrane"/>
    <property type="evidence" value="ECO:0007669"/>
    <property type="project" value="InterPro"/>
</dbReference>
<dbReference type="Proteomes" id="UP000250928">
    <property type="component" value="Unassembled WGS sequence"/>
</dbReference>
<keyword evidence="3 8" id="KW-0813">Transport</keyword>
<feature type="transmembrane region" description="Helical" evidence="8">
    <location>
        <begin position="40"/>
        <end position="63"/>
    </location>
</feature>
<comment type="caution">
    <text evidence="10">The sequence shown here is derived from an EMBL/GenBank/DDBJ whole genome shotgun (WGS) entry which is preliminary data.</text>
</comment>
<keyword evidence="5 8" id="KW-0812">Transmembrane</keyword>
<feature type="transmembrane region" description="Helical" evidence="8">
    <location>
        <begin position="100"/>
        <end position="121"/>
    </location>
</feature>
<comment type="similarity">
    <text evidence="2 8">Belongs to the major facilitator superfamily. Bcr/CmlA family.</text>
</comment>
<evidence type="ECO:0000256" key="5">
    <source>
        <dbReference type="ARBA" id="ARBA00022692"/>
    </source>
</evidence>
<feature type="transmembrane region" description="Helical" evidence="8">
    <location>
        <begin position="341"/>
        <end position="360"/>
    </location>
</feature>
<dbReference type="Proteomes" id="UP000243361">
    <property type="component" value="Unassembled WGS sequence"/>
</dbReference>
<dbReference type="Pfam" id="PF07690">
    <property type="entry name" value="MFS_1"/>
    <property type="match status" value="1"/>
</dbReference>
<reference evidence="11 13" key="2">
    <citation type="submission" date="2018-01" db="EMBL/GenBank/DDBJ databases">
        <title>Novel co-symbiosis in the lucinid bivalve Phacoides pectinatus.</title>
        <authorList>
            <person name="Lim S.J."/>
            <person name="Davis B.G."/>
            <person name="Gill D.E."/>
            <person name="Engel A.S."/>
            <person name="Anderson L.C."/>
            <person name="Campbell B.J."/>
        </authorList>
    </citation>
    <scope>NUCLEOTIDE SEQUENCE [LARGE SCALE GENOMIC DNA]</scope>
    <source>
        <strain evidence="11">N3_P5</strain>
    </source>
</reference>
<keyword evidence="8" id="KW-0997">Cell inner membrane</keyword>
<evidence type="ECO:0000256" key="7">
    <source>
        <dbReference type="ARBA" id="ARBA00023136"/>
    </source>
</evidence>
<feature type="transmembrane region" description="Helical" evidence="8">
    <location>
        <begin position="276"/>
        <end position="296"/>
    </location>
</feature>
<evidence type="ECO:0000256" key="1">
    <source>
        <dbReference type="ARBA" id="ARBA00004651"/>
    </source>
</evidence>
<keyword evidence="12" id="KW-1185">Reference proteome</keyword>
<dbReference type="InterPro" id="IPR011701">
    <property type="entry name" value="MFS"/>
</dbReference>
<evidence type="ECO:0000259" key="9">
    <source>
        <dbReference type="PROSITE" id="PS50850"/>
    </source>
</evidence>
<evidence type="ECO:0000256" key="6">
    <source>
        <dbReference type="ARBA" id="ARBA00022989"/>
    </source>
</evidence>
<proteinExistence type="inferred from homology"/>
<dbReference type="PROSITE" id="PS50850">
    <property type="entry name" value="MFS"/>
    <property type="match status" value="1"/>
</dbReference>
<protein>
    <recommendedName>
        <fullName evidence="8">Bcr/CflA family efflux transporter</fullName>
    </recommendedName>
</protein>
<feature type="transmembrane region" description="Helical" evidence="8">
    <location>
        <begin position="161"/>
        <end position="182"/>
    </location>
</feature>
<dbReference type="PANTHER" id="PTHR23502">
    <property type="entry name" value="MAJOR FACILITATOR SUPERFAMILY"/>
    <property type="match status" value="1"/>
</dbReference>
<comment type="caution">
    <text evidence="8">Lacks conserved residue(s) required for the propagation of feature annotation.</text>
</comment>
<dbReference type="InterPro" id="IPR004812">
    <property type="entry name" value="Efflux_drug-R_Bcr/CmlA"/>
</dbReference>
<sequence length="397" mass="41400">MLPPKAPLTTALIAALVALGPLATDMYLPAFPTLMREFGVGIAATQQTLSVFLVGFALAQLIYGPLSDRFGRKPALNGGLLLFALSSYAITLASDMTTLTALRLLQALGASAGPVLGRAMVRDIHGPRDSARLLSYIGTAMALAPAVAPLLGGYMTVHWGWGSIFLFLAAYAVLGLAFSLRIPETAPAHRRTPSATLLNGFGELLRHPTWRWYTLACGCVFGGLFAFLSGSPFIIIDFLGYPEQRFGLFFALVVAGFMVGTLLGGRLGQRYGTDPLIRAGAAVALAGGLCMALPALLGIHHISAIIIPQMVYMTGVGIVMPQSMAGALAPFPHIAGASSALLGFIQMSLAALAGILVGRLHDGGPLAMSLTIAVLGALTLLSAWRLPRPAPAPEEAS</sequence>
<evidence type="ECO:0000256" key="4">
    <source>
        <dbReference type="ARBA" id="ARBA00022475"/>
    </source>
</evidence>
<feature type="transmembrane region" description="Helical" evidence="8">
    <location>
        <begin position="212"/>
        <end position="234"/>
    </location>
</feature>
<dbReference type="PRINTS" id="PR01035">
    <property type="entry name" value="TCRTETA"/>
</dbReference>
<dbReference type="EMBL" id="PQCO01000329">
    <property type="protein sequence ID" value="PUD98027.1"/>
    <property type="molecule type" value="Genomic_DNA"/>
</dbReference>